<evidence type="ECO:0000313" key="1">
    <source>
        <dbReference type="EMBL" id="PCI27946.1"/>
    </source>
</evidence>
<dbReference type="Proteomes" id="UP000218113">
    <property type="component" value="Unassembled WGS sequence"/>
</dbReference>
<name>A0A2A4T2W1_9DELT</name>
<proteinExistence type="predicted"/>
<protein>
    <recommendedName>
        <fullName evidence="3">UDP-N-acetylglucosamine 2-epimerase domain-containing protein</fullName>
    </recommendedName>
</protein>
<evidence type="ECO:0000313" key="2">
    <source>
        <dbReference type="Proteomes" id="UP000218113"/>
    </source>
</evidence>
<comment type="caution">
    <text evidence="1">The sequence shown here is derived from an EMBL/GenBank/DDBJ whole genome shotgun (WGS) entry which is preliminary data.</text>
</comment>
<reference evidence="2" key="1">
    <citation type="submission" date="2017-08" db="EMBL/GenBank/DDBJ databases">
        <title>A dynamic microbial community with high functional redundancy inhabits the cold, oxic subseafloor aquifer.</title>
        <authorList>
            <person name="Tully B.J."/>
            <person name="Wheat C.G."/>
            <person name="Glazer B.T."/>
            <person name="Huber J.A."/>
        </authorList>
    </citation>
    <scope>NUCLEOTIDE SEQUENCE [LARGE SCALE GENOMIC DNA]</scope>
</reference>
<organism evidence="1 2">
    <name type="scientific">SAR324 cluster bacterium</name>
    <dbReference type="NCBI Taxonomy" id="2024889"/>
    <lineage>
        <taxon>Bacteria</taxon>
        <taxon>Deltaproteobacteria</taxon>
        <taxon>SAR324 cluster</taxon>
    </lineage>
</organism>
<dbReference type="AlphaFoldDB" id="A0A2A4T2W1"/>
<gene>
    <name evidence="1" type="ORF">COB67_07375</name>
</gene>
<sequence length="474" mass="55890">MTEKKVGYIFETKLIEAIDEYVTIKKNLSPKYFYYKDIDFFSAFKRECYYGMMSEGYYLNQLNSTHSEVIECRNSIQKDILKLMYMDKKYFIRKNLKENLKYKLKSFPILFPLYQKIKNKKYLNISNIKVVFIITQVKFIHYLEAIYERTENSVFMIFGDIEKSISYCEKKRYKYIVYKPTFIKEKKLNLEILALVELYKSIEQYMTNHVFKTFVLPEGDAPLLEIINLYSIENNKKTVCIQHGWNPLYHNGFRDMHYDKFLSWGKEFSEGLSQYNKAQNFIEVGSHILKSSDISIKSNDTISFFLQAIVPLISEKDFNDFLLLISEISYSFPNKNIIVREHPSHPLSDKQIRFLLKNKNLKFMNLNKFSLSEVMQKSSITVSIFSTTLIESLYFDAVPFIINTTGMKHYEPDLQGLGVGIEVDNFEDAYKKLAYLINHSSSCNKIKDNINKYKKSYFKASGDEAINNILKEIL</sequence>
<dbReference type="EMBL" id="NVSR01000044">
    <property type="protein sequence ID" value="PCI27946.1"/>
    <property type="molecule type" value="Genomic_DNA"/>
</dbReference>
<evidence type="ECO:0008006" key="3">
    <source>
        <dbReference type="Google" id="ProtNLM"/>
    </source>
</evidence>
<accession>A0A2A4T2W1</accession>